<dbReference type="PANTHER" id="PTHR35869">
    <property type="entry name" value="OUTER-MEMBRANE LIPOPROTEIN CARRIER PROTEIN"/>
    <property type="match status" value="1"/>
</dbReference>
<comment type="caution">
    <text evidence="11">The sequence shown here is derived from an EMBL/GenBank/DDBJ whole genome shotgun (WGS) entry which is preliminary data.</text>
</comment>
<feature type="chain" id="PRO_5008979384" description="Outer-membrane lipoprotein carrier protein" evidence="10">
    <location>
        <begin position="22"/>
        <end position="203"/>
    </location>
</feature>
<evidence type="ECO:0000256" key="10">
    <source>
        <dbReference type="HAMAP-Rule" id="MF_00240"/>
    </source>
</evidence>
<dbReference type="NCBIfam" id="TIGR00547">
    <property type="entry name" value="lolA"/>
    <property type="match status" value="1"/>
</dbReference>
<protein>
    <recommendedName>
        <fullName evidence="4 10">Outer-membrane lipoprotein carrier protein</fullName>
    </recommendedName>
</protein>
<organism evidence="11 12">
    <name type="scientific">Photorhabdus aegyptia</name>
    <dbReference type="NCBI Taxonomy" id="2805098"/>
    <lineage>
        <taxon>Bacteria</taxon>
        <taxon>Pseudomonadati</taxon>
        <taxon>Pseudomonadota</taxon>
        <taxon>Gammaproteobacteria</taxon>
        <taxon>Enterobacterales</taxon>
        <taxon>Morganellaceae</taxon>
        <taxon>Photorhabdus</taxon>
    </lineage>
</organism>
<evidence type="ECO:0000256" key="5">
    <source>
        <dbReference type="ARBA" id="ARBA00022448"/>
    </source>
</evidence>
<dbReference type="CDD" id="cd16325">
    <property type="entry name" value="LolA"/>
    <property type="match status" value="1"/>
</dbReference>
<evidence type="ECO:0000313" key="12">
    <source>
        <dbReference type="Proteomes" id="UP000023464"/>
    </source>
</evidence>
<dbReference type="GO" id="GO:0042953">
    <property type="term" value="P:lipoprotein transport"/>
    <property type="evidence" value="ECO:0007669"/>
    <property type="project" value="InterPro"/>
</dbReference>
<reference evidence="11 12" key="1">
    <citation type="submission" date="2014-03" db="EMBL/GenBank/DDBJ databases">
        <title>Draft Genome of Photorhabdus luminescens BA1, an Egyptian Isolate.</title>
        <authorList>
            <person name="Ghazal S."/>
            <person name="Hurst S.G.IV."/>
            <person name="Morris K."/>
            <person name="Thomas K."/>
            <person name="Tisa L.S."/>
        </authorList>
    </citation>
    <scope>NUCLEOTIDE SEQUENCE [LARGE SCALE GENOMIC DNA]</scope>
    <source>
        <strain evidence="11 12">BA1</strain>
    </source>
</reference>
<dbReference type="Gene3D" id="2.50.20.10">
    <property type="entry name" value="Lipoprotein localisation LolA/LolB/LppX"/>
    <property type="match status" value="1"/>
</dbReference>
<evidence type="ECO:0000256" key="7">
    <source>
        <dbReference type="ARBA" id="ARBA00022764"/>
    </source>
</evidence>
<comment type="subunit">
    <text evidence="3 10">Monomer.</text>
</comment>
<keyword evidence="6 10" id="KW-0732">Signal</keyword>
<feature type="signal peptide" evidence="10">
    <location>
        <begin position="1"/>
        <end position="21"/>
    </location>
</feature>
<dbReference type="GO" id="GO:0044874">
    <property type="term" value="P:lipoprotein localization to outer membrane"/>
    <property type="evidence" value="ECO:0007669"/>
    <property type="project" value="UniProtKB-UniRule"/>
</dbReference>
<evidence type="ECO:0000256" key="1">
    <source>
        <dbReference type="ARBA" id="ARBA00004418"/>
    </source>
</evidence>
<dbReference type="RefSeq" id="WP_036780086.1">
    <property type="nucleotide sequence ID" value="NZ_CAWLTM010000074.1"/>
</dbReference>
<sequence precursor="true">MKKLILIGCLMAGMNINAAWANASQNLQERLGKVNSFHASFTQTVTSDDGATIQEGEGQLWVKRPNLFNWHMISPDESVLVSDGKTLWFYNPFVEQVTANWLKDATGNTPFMLITRNDAKDWSQYKISQQGNDFELTPNNVAGNLKRFSITVTADGTIQKFSAIEQDGQKSAYQLKGQQNTHVDAAKFSFTLPKGVTLDDQRQ</sequence>
<keyword evidence="5 10" id="KW-0813">Transport</keyword>
<keyword evidence="7 10" id="KW-0574">Periplasm</keyword>
<comment type="similarity">
    <text evidence="2 10">Belongs to the LolA family.</text>
</comment>
<comment type="function">
    <text evidence="10">Participates in the translocation of lipoproteins from the inner membrane to the outer membrane. Only forms a complex with a lipoprotein if the residue after the N-terminal Cys is not an aspartate (The Asp acts as a targeting signal to indicate that the lipoprotein should stay in the inner membrane).</text>
</comment>
<dbReference type="PANTHER" id="PTHR35869:SF1">
    <property type="entry name" value="OUTER-MEMBRANE LIPOPROTEIN CARRIER PROTEIN"/>
    <property type="match status" value="1"/>
</dbReference>
<proteinExistence type="inferred from homology"/>
<evidence type="ECO:0000256" key="4">
    <source>
        <dbReference type="ARBA" id="ARBA00014035"/>
    </source>
</evidence>
<accession>A0A022PGM7</accession>
<evidence type="ECO:0000256" key="3">
    <source>
        <dbReference type="ARBA" id="ARBA00011245"/>
    </source>
</evidence>
<keyword evidence="12" id="KW-1185">Reference proteome</keyword>
<dbReference type="InterPro" id="IPR029046">
    <property type="entry name" value="LolA/LolB/LppX"/>
</dbReference>
<dbReference type="SUPFAM" id="SSF89392">
    <property type="entry name" value="Prokaryotic lipoproteins and lipoprotein localization factors"/>
    <property type="match status" value="1"/>
</dbReference>
<dbReference type="Pfam" id="PF03548">
    <property type="entry name" value="LolA"/>
    <property type="match status" value="1"/>
</dbReference>
<dbReference type="FunFam" id="2.50.20.10:FF:000001">
    <property type="entry name" value="Outer-membrane lipoprotein carrier protein"/>
    <property type="match status" value="1"/>
</dbReference>
<dbReference type="Proteomes" id="UP000023464">
    <property type="component" value="Unassembled WGS sequence"/>
</dbReference>
<keyword evidence="9 10" id="KW-0143">Chaperone</keyword>
<gene>
    <name evidence="10" type="primary">lolA</name>
    <name evidence="11" type="ORF">BA1DRAFT_02813</name>
</gene>
<dbReference type="PATRIC" id="fig|1393736.3.peg.2876"/>
<dbReference type="AlphaFoldDB" id="A0A022PGM7"/>
<evidence type="ECO:0000313" key="11">
    <source>
        <dbReference type="EMBL" id="EYU14699.1"/>
    </source>
</evidence>
<evidence type="ECO:0000256" key="2">
    <source>
        <dbReference type="ARBA" id="ARBA00007615"/>
    </source>
</evidence>
<evidence type="ECO:0000256" key="8">
    <source>
        <dbReference type="ARBA" id="ARBA00022927"/>
    </source>
</evidence>
<name>A0A022PGM7_9GAMM</name>
<dbReference type="InterPro" id="IPR018323">
    <property type="entry name" value="OM_lipoprot_carrier_LolA_Pbac"/>
</dbReference>
<evidence type="ECO:0000256" key="6">
    <source>
        <dbReference type="ARBA" id="ARBA00022729"/>
    </source>
</evidence>
<dbReference type="GO" id="GO:0030288">
    <property type="term" value="C:outer membrane-bounded periplasmic space"/>
    <property type="evidence" value="ECO:0007669"/>
    <property type="project" value="TreeGrafter"/>
</dbReference>
<dbReference type="HAMAP" id="MF_00240">
    <property type="entry name" value="LolA"/>
    <property type="match status" value="1"/>
</dbReference>
<dbReference type="EMBL" id="JFGV01000041">
    <property type="protein sequence ID" value="EYU14699.1"/>
    <property type="molecule type" value="Genomic_DNA"/>
</dbReference>
<dbReference type="InterPro" id="IPR004564">
    <property type="entry name" value="OM_lipoprot_carrier_LolA-like"/>
</dbReference>
<comment type="subcellular location">
    <subcellularLocation>
        <location evidence="1 10">Periplasm</location>
    </subcellularLocation>
</comment>
<evidence type="ECO:0000256" key="9">
    <source>
        <dbReference type="ARBA" id="ARBA00023186"/>
    </source>
</evidence>
<keyword evidence="8 10" id="KW-0653">Protein transport</keyword>